<organism evidence="3 4">
    <name type="scientific">Cercophora scortea</name>
    <dbReference type="NCBI Taxonomy" id="314031"/>
    <lineage>
        <taxon>Eukaryota</taxon>
        <taxon>Fungi</taxon>
        <taxon>Dikarya</taxon>
        <taxon>Ascomycota</taxon>
        <taxon>Pezizomycotina</taxon>
        <taxon>Sordariomycetes</taxon>
        <taxon>Sordariomycetidae</taxon>
        <taxon>Sordariales</taxon>
        <taxon>Lasiosphaeriaceae</taxon>
        <taxon>Cercophora</taxon>
    </lineage>
</organism>
<dbReference type="EMBL" id="JAUEPO010000006">
    <property type="protein sequence ID" value="KAK3319956.1"/>
    <property type="molecule type" value="Genomic_DNA"/>
</dbReference>
<reference evidence="3" key="1">
    <citation type="journal article" date="2023" name="Mol. Phylogenet. Evol.">
        <title>Genome-scale phylogeny and comparative genomics of the fungal order Sordariales.</title>
        <authorList>
            <person name="Hensen N."/>
            <person name="Bonometti L."/>
            <person name="Westerberg I."/>
            <person name="Brannstrom I.O."/>
            <person name="Guillou S."/>
            <person name="Cros-Aarteil S."/>
            <person name="Calhoun S."/>
            <person name="Haridas S."/>
            <person name="Kuo A."/>
            <person name="Mondo S."/>
            <person name="Pangilinan J."/>
            <person name="Riley R."/>
            <person name="LaButti K."/>
            <person name="Andreopoulos B."/>
            <person name="Lipzen A."/>
            <person name="Chen C."/>
            <person name="Yan M."/>
            <person name="Daum C."/>
            <person name="Ng V."/>
            <person name="Clum A."/>
            <person name="Steindorff A."/>
            <person name="Ohm R.A."/>
            <person name="Martin F."/>
            <person name="Silar P."/>
            <person name="Natvig D.O."/>
            <person name="Lalanne C."/>
            <person name="Gautier V."/>
            <person name="Ament-Velasquez S.L."/>
            <person name="Kruys A."/>
            <person name="Hutchinson M.I."/>
            <person name="Powell A.J."/>
            <person name="Barry K."/>
            <person name="Miller A.N."/>
            <person name="Grigoriev I.V."/>
            <person name="Debuchy R."/>
            <person name="Gladieux P."/>
            <person name="Hiltunen Thoren M."/>
            <person name="Johannesson H."/>
        </authorList>
    </citation>
    <scope>NUCLEOTIDE SEQUENCE</scope>
    <source>
        <strain evidence="3">SMH4131-1</strain>
    </source>
</reference>
<dbReference type="AlphaFoldDB" id="A0AAE0I931"/>
<dbReference type="PANTHER" id="PTHR33928">
    <property type="entry name" value="POLYGALACTURONASE QRT3"/>
    <property type="match status" value="1"/>
</dbReference>
<gene>
    <name evidence="3" type="ORF">B0T19DRAFT_362460</name>
</gene>
<feature type="domain" description="Rhamnogalacturonase A/B/Epimerase-like pectate lyase" evidence="2">
    <location>
        <begin position="448"/>
        <end position="531"/>
    </location>
</feature>
<feature type="domain" description="Rhamnogalacturonase A/B/Epimerase-like pectate lyase" evidence="2">
    <location>
        <begin position="77"/>
        <end position="318"/>
    </location>
</feature>
<dbReference type="SUPFAM" id="SSF51126">
    <property type="entry name" value="Pectin lyase-like"/>
    <property type="match status" value="2"/>
</dbReference>
<reference evidence="3" key="2">
    <citation type="submission" date="2023-06" db="EMBL/GenBank/DDBJ databases">
        <authorList>
            <consortium name="Lawrence Berkeley National Laboratory"/>
            <person name="Haridas S."/>
            <person name="Hensen N."/>
            <person name="Bonometti L."/>
            <person name="Westerberg I."/>
            <person name="Brannstrom I.O."/>
            <person name="Guillou S."/>
            <person name="Cros-Aarteil S."/>
            <person name="Calhoun S."/>
            <person name="Kuo A."/>
            <person name="Mondo S."/>
            <person name="Pangilinan J."/>
            <person name="Riley R."/>
            <person name="Labutti K."/>
            <person name="Andreopoulos B."/>
            <person name="Lipzen A."/>
            <person name="Chen C."/>
            <person name="Yanf M."/>
            <person name="Daum C."/>
            <person name="Ng V."/>
            <person name="Clum A."/>
            <person name="Steindorff A."/>
            <person name="Ohm R."/>
            <person name="Martin F."/>
            <person name="Silar P."/>
            <person name="Natvig D."/>
            <person name="Lalanne C."/>
            <person name="Gautier V."/>
            <person name="Ament-Velasquez S.L."/>
            <person name="Kruys A."/>
            <person name="Hutchinson M.I."/>
            <person name="Powell A.J."/>
            <person name="Barry K."/>
            <person name="Miller A.N."/>
            <person name="Grigoriev I.V."/>
            <person name="Debuchy R."/>
            <person name="Gladieux P."/>
            <person name="Thoren M.H."/>
            <person name="Johannesson H."/>
        </authorList>
    </citation>
    <scope>NUCLEOTIDE SEQUENCE</scope>
    <source>
        <strain evidence="3">SMH4131-1</strain>
    </source>
</reference>
<feature type="region of interest" description="Disordered" evidence="1">
    <location>
        <begin position="1"/>
        <end position="23"/>
    </location>
</feature>
<keyword evidence="4" id="KW-1185">Reference proteome</keyword>
<dbReference type="PANTHER" id="PTHR33928:SF2">
    <property type="entry name" value="PECTATE LYASE SUPERFAMILY PROTEIN DOMAIN-CONTAINING PROTEIN-RELATED"/>
    <property type="match status" value="1"/>
</dbReference>
<dbReference type="GO" id="GO:0004650">
    <property type="term" value="F:polygalacturonase activity"/>
    <property type="evidence" value="ECO:0007669"/>
    <property type="project" value="InterPro"/>
</dbReference>
<evidence type="ECO:0000259" key="2">
    <source>
        <dbReference type="Pfam" id="PF12708"/>
    </source>
</evidence>
<name>A0AAE0I931_9PEZI</name>
<dbReference type="InterPro" id="IPR011050">
    <property type="entry name" value="Pectin_lyase_fold/virulence"/>
</dbReference>
<evidence type="ECO:0000313" key="4">
    <source>
        <dbReference type="Proteomes" id="UP001286456"/>
    </source>
</evidence>
<dbReference type="InterPro" id="IPR039279">
    <property type="entry name" value="QRT3-like"/>
</dbReference>
<comment type="caution">
    <text evidence="3">The sequence shown here is derived from an EMBL/GenBank/DDBJ whole genome shotgun (WGS) entry which is preliminary data.</text>
</comment>
<dbReference type="CDD" id="cd23668">
    <property type="entry name" value="GH55_beta13glucanase-like"/>
    <property type="match status" value="1"/>
</dbReference>
<evidence type="ECO:0000256" key="1">
    <source>
        <dbReference type="SAM" id="MobiDB-lite"/>
    </source>
</evidence>
<dbReference type="Pfam" id="PF12708">
    <property type="entry name" value="Pect-lyase_RHGA_epim"/>
    <property type="match status" value="2"/>
</dbReference>
<dbReference type="Proteomes" id="UP001286456">
    <property type="component" value="Unassembled WGS sequence"/>
</dbReference>
<dbReference type="InterPro" id="IPR024535">
    <property type="entry name" value="RHGA/B-epi-like_pectate_lyase"/>
</dbReference>
<dbReference type="Gene3D" id="2.160.20.10">
    <property type="entry name" value="Single-stranded right-handed beta-helix, Pectin lyase-like"/>
    <property type="match status" value="2"/>
</dbReference>
<feature type="compositionally biased region" description="Basic and acidic residues" evidence="1">
    <location>
        <begin position="7"/>
        <end position="17"/>
    </location>
</feature>
<evidence type="ECO:0000313" key="3">
    <source>
        <dbReference type="EMBL" id="KAK3319956.1"/>
    </source>
</evidence>
<accession>A0AAE0I931</accession>
<protein>
    <submittedName>
        <fullName evidence="3">Glucan 1,3-beta-glucosidase</fullName>
    </submittedName>
</protein>
<dbReference type="InterPro" id="IPR012334">
    <property type="entry name" value="Pectin_lyas_fold"/>
</dbReference>
<sequence length="930" mass="99210">MVNNDANVHKAAPDKGSMDGPVIDRAGLKSVLDHKHPVQTASASPHHDKRQTANCNSWICSIAHGSMPLAPSGYQFFRNVKDFGAKGDGTTDDTAAINRAASAFSSTNSSIGRCGKECASTSYLGAIVYFPPGTYIVSTPIIQYFFTQFIGDPNSKPVIKGSANFTGIALIDTDVYIPNGNGAQWYINQNQFLRQIRNFKIDLTAMPRSNTDNGQTYVPTGIHWQVAQATSLQNIDFVMPVSDSTGSTTAVGIFMENGSGGFLSDLTFFGGNIGFRAGTQQYTARGLTFTSCLTAISMIWDWGFTWKDIYVFSTYVAIDCTSVGGTTSQGTGSISVLDSHFNYVPYPITLRSGGPYPNILLDNLLVENSASVVLISGGATIFPGSSSPIYFTSWAMGNQYTSISGKGGPATGFVNPAPVKPPSLLDGSGRIFTRSRPQYANVAAGGFVVVTAHGIANDGTGDQTAAINSLLASSVGTPVFFPAGIYQVQGTVNVPLGSIIVGHHWSQIRGTGTYFGDANNPKVMVKVGNKGDSGVIEISDMLFTVKGPTAGAILMEWNVHESSQGSAAMWDSHFRVGGAADSNLQLANCPRDTANTASCMAATMLLHVTSQASGYFENVWAWVADHDLDNPLNAQTTESNSGVPLGVQTSLNIYAARGILIESQGPCWFYGSASEHAVMYQYQLYNAQNIFFGHMQTETPYFQSTPDGNHPFPTGQFPDDPQFGDCQPGSSCAKAWALRVINSKNILIYSAGFYSFFQNWDQSCIPGQSCQTALIETSYSQSIWIYNLFTIGASEMVTPRGGIPPTLGADNQAGFTTEVAAWLVLATGGGDLGGDGGSQDGSGIVYIDPTIFVQPSPTVECWPPCTLVFPPSTMPSVSTIKLPPLKTTITVNSITTITTTIVVPDGKFKPHPLNYSAHKTQKSTRLTPEQ</sequence>
<proteinExistence type="predicted"/>